<dbReference type="EMBL" id="FRAG01000021">
    <property type="protein sequence ID" value="SHK03007.1"/>
    <property type="molecule type" value="Genomic_DNA"/>
</dbReference>
<dbReference type="GO" id="GO:0046872">
    <property type="term" value="F:metal ion binding"/>
    <property type="evidence" value="ECO:0007669"/>
    <property type="project" value="UniProtKB-KW"/>
</dbReference>
<evidence type="ECO:0000313" key="5">
    <source>
        <dbReference type="Proteomes" id="UP000184465"/>
    </source>
</evidence>
<dbReference type="InterPro" id="IPR050197">
    <property type="entry name" value="Aldolase_class_II_sugar_metab"/>
</dbReference>
<keyword evidence="1" id="KW-0479">Metal-binding</keyword>
<dbReference type="GO" id="GO:0005829">
    <property type="term" value="C:cytosol"/>
    <property type="evidence" value="ECO:0007669"/>
    <property type="project" value="TreeGrafter"/>
</dbReference>
<dbReference type="SUPFAM" id="SSF53639">
    <property type="entry name" value="AraD/HMP-PK domain-like"/>
    <property type="match status" value="1"/>
</dbReference>
<dbReference type="STRING" id="1121301.SAMN02745912_02021"/>
<dbReference type="Gene3D" id="3.40.225.10">
    <property type="entry name" value="Class II aldolase/adducin N-terminal domain"/>
    <property type="match status" value="1"/>
</dbReference>
<accession>A0A1M6P4X0</accession>
<gene>
    <name evidence="4" type="ORF">SAMN02745912_02021</name>
</gene>
<evidence type="ECO:0000259" key="3">
    <source>
        <dbReference type="SMART" id="SM01007"/>
    </source>
</evidence>
<dbReference type="InterPro" id="IPR036409">
    <property type="entry name" value="Aldolase_II/adducin_N_sf"/>
</dbReference>
<protein>
    <submittedName>
        <fullName evidence="4">L-fuculose-phosphate aldolase</fullName>
    </submittedName>
</protein>
<dbReference type="GO" id="GO:0019323">
    <property type="term" value="P:pentose catabolic process"/>
    <property type="evidence" value="ECO:0007669"/>
    <property type="project" value="TreeGrafter"/>
</dbReference>
<dbReference type="PANTHER" id="PTHR22789">
    <property type="entry name" value="FUCULOSE PHOSPHATE ALDOLASE"/>
    <property type="match status" value="1"/>
</dbReference>
<proteinExistence type="predicted"/>
<evidence type="ECO:0000256" key="1">
    <source>
        <dbReference type="ARBA" id="ARBA00022723"/>
    </source>
</evidence>
<dbReference type="Proteomes" id="UP000184465">
    <property type="component" value="Unassembled WGS sequence"/>
</dbReference>
<reference evidence="4 5" key="1">
    <citation type="submission" date="2016-11" db="EMBL/GenBank/DDBJ databases">
        <authorList>
            <person name="Jaros S."/>
            <person name="Januszkiewicz K."/>
            <person name="Wedrychowicz H."/>
        </authorList>
    </citation>
    <scope>NUCLEOTIDE SEQUENCE [LARGE SCALE GENOMIC DNA]</scope>
    <source>
        <strain evidence="4 5">DSM 15212</strain>
    </source>
</reference>
<organism evidence="4 5">
    <name type="scientific">Paramaledivibacter caminithermalis (strain DSM 15212 / CIP 107654 / DViRD3)</name>
    <name type="common">Clostridium caminithermale</name>
    <dbReference type="NCBI Taxonomy" id="1121301"/>
    <lineage>
        <taxon>Bacteria</taxon>
        <taxon>Bacillati</taxon>
        <taxon>Bacillota</taxon>
        <taxon>Clostridia</taxon>
        <taxon>Peptostreptococcales</taxon>
        <taxon>Caminicellaceae</taxon>
        <taxon>Paramaledivibacter</taxon>
    </lineage>
</organism>
<dbReference type="PANTHER" id="PTHR22789:SF0">
    <property type="entry name" value="3-OXO-TETRONATE 4-PHOSPHATE DECARBOXYLASE-RELATED"/>
    <property type="match status" value="1"/>
</dbReference>
<sequence length="260" mass="28553">MNFARNEMKIRQDICQIGQKLYDKGFVAANDGNISAKISPNEIIVTPTGVSKGGMKPSDLVKMTLDGKVLSNNARPSSEVKMHIEVYKLNPQINGVVHAHPPIATAFAVARLPMETPILSEAVVNLGVVPVADYALPGTDEVPESIKPYVLDYNAVLLANHGLLTWGNDLTQAFFRMESVEHYGKILLYVNQIGDPKEFNCAQIDALLDIRKNIGIKSGGIPTCKVEGRDTDINTKSSNIDRQELVKMITKEVINQLKSR</sequence>
<dbReference type="InterPro" id="IPR001303">
    <property type="entry name" value="Aldolase_II/adducin_N"/>
</dbReference>
<keyword evidence="5" id="KW-1185">Reference proteome</keyword>
<dbReference type="SMART" id="SM01007">
    <property type="entry name" value="Aldolase_II"/>
    <property type="match status" value="1"/>
</dbReference>
<feature type="domain" description="Class II aldolase/adducin N-terminal" evidence="3">
    <location>
        <begin position="12"/>
        <end position="188"/>
    </location>
</feature>
<dbReference type="OrthoDB" id="9794581at2"/>
<keyword evidence="2" id="KW-0456">Lyase</keyword>
<dbReference type="GO" id="GO:0016832">
    <property type="term" value="F:aldehyde-lyase activity"/>
    <property type="evidence" value="ECO:0007669"/>
    <property type="project" value="TreeGrafter"/>
</dbReference>
<dbReference type="RefSeq" id="WP_073149473.1">
    <property type="nucleotide sequence ID" value="NZ_FRAG01000021.1"/>
</dbReference>
<evidence type="ECO:0000256" key="2">
    <source>
        <dbReference type="ARBA" id="ARBA00023239"/>
    </source>
</evidence>
<evidence type="ECO:0000313" key="4">
    <source>
        <dbReference type="EMBL" id="SHK03007.1"/>
    </source>
</evidence>
<dbReference type="AlphaFoldDB" id="A0A1M6P4X0"/>
<name>A0A1M6P4X0_PARC5</name>
<dbReference type="Pfam" id="PF00596">
    <property type="entry name" value="Aldolase_II"/>
    <property type="match status" value="1"/>
</dbReference>